<dbReference type="CDD" id="cd18186">
    <property type="entry name" value="BTB_POZ_ZBTB_KLHL-like"/>
    <property type="match status" value="1"/>
</dbReference>
<dbReference type="Pfam" id="PF00651">
    <property type="entry name" value="BTB"/>
    <property type="match status" value="1"/>
</dbReference>
<dbReference type="InterPro" id="IPR000210">
    <property type="entry name" value="BTB/POZ_dom"/>
</dbReference>
<feature type="domain" description="BTB" evidence="2">
    <location>
        <begin position="48"/>
        <end position="143"/>
    </location>
</feature>
<evidence type="ECO:0000313" key="3">
    <source>
        <dbReference type="EMBL" id="CAB9522777.1"/>
    </source>
</evidence>
<evidence type="ECO:0000313" key="4">
    <source>
        <dbReference type="Proteomes" id="UP001153069"/>
    </source>
</evidence>
<name>A0A9N8HRN1_9STRA</name>
<evidence type="ECO:0000256" key="1">
    <source>
        <dbReference type="SAM" id="MobiDB-lite"/>
    </source>
</evidence>
<dbReference type="InterPro" id="IPR011333">
    <property type="entry name" value="SKP1/BTB/POZ_sf"/>
</dbReference>
<dbReference type="Gene3D" id="3.30.710.10">
    <property type="entry name" value="Potassium Channel Kv1.1, Chain A"/>
    <property type="match status" value="1"/>
</dbReference>
<dbReference type="OrthoDB" id="9620072at2759"/>
<dbReference type="Proteomes" id="UP001153069">
    <property type="component" value="Unassembled WGS sequence"/>
</dbReference>
<comment type="caution">
    <text evidence="3">The sequence shown here is derived from an EMBL/GenBank/DDBJ whole genome shotgun (WGS) entry which is preliminary data.</text>
</comment>
<reference evidence="3" key="1">
    <citation type="submission" date="2020-06" db="EMBL/GenBank/DDBJ databases">
        <authorList>
            <consortium name="Plant Systems Biology data submission"/>
        </authorList>
    </citation>
    <scope>NUCLEOTIDE SEQUENCE</scope>
    <source>
        <strain evidence="3">D6</strain>
    </source>
</reference>
<accession>A0A9N8HRN1</accession>
<keyword evidence="4" id="KW-1185">Reference proteome</keyword>
<proteinExistence type="predicted"/>
<protein>
    <recommendedName>
        <fullName evidence="2">BTB domain-containing protein</fullName>
    </recommendedName>
</protein>
<evidence type="ECO:0000259" key="2">
    <source>
        <dbReference type="Pfam" id="PF00651"/>
    </source>
</evidence>
<sequence length="311" mass="35209">MNFQGPTATANTVMKTKKDNNVITKPKYRNDGSNNDTSSTKAKFECGTPDVTVIVGGKQCQAYSHHLRCWSRYFDMAFQSGMKEAKTMTFEFPDDDPKEWELLWAVLDPFSDEKVNEDNVVTLFPWFQKLCISQGVDACANVLFHMLKKRISAMWIRTWATSSVDHASDESVEANIDCVLKLLPMSVQCTDKRAEQVCGRYLNFVAKSKPWVFHEQQLKQICSLFCEDENCKIALSEVVAEFLPTDVEGFEDTRTVVLNNPVLLLSFMKMNRYKSALDRIPSILSTLGNDRPDAHSAFKNDALLGSVLITK</sequence>
<dbReference type="AlphaFoldDB" id="A0A9N8HRN1"/>
<organism evidence="3 4">
    <name type="scientific">Seminavis robusta</name>
    <dbReference type="NCBI Taxonomy" id="568900"/>
    <lineage>
        <taxon>Eukaryota</taxon>
        <taxon>Sar</taxon>
        <taxon>Stramenopiles</taxon>
        <taxon>Ochrophyta</taxon>
        <taxon>Bacillariophyta</taxon>
        <taxon>Bacillariophyceae</taxon>
        <taxon>Bacillariophycidae</taxon>
        <taxon>Naviculales</taxon>
        <taxon>Naviculaceae</taxon>
        <taxon>Seminavis</taxon>
    </lineage>
</organism>
<dbReference type="SUPFAM" id="SSF54695">
    <property type="entry name" value="POZ domain"/>
    <property type="match status" value="1"/>
</dbReference>
<dbReference type="EMBL" id="CAICTM010001337">
    <property type="protein sequence ID" value="CAB9522777.1"/>
    <property type="molecule type" value="Genomic_DNA"/>
</dbReference>
<gene>
    <name evidence="3" type="ORF">SEMRO_1339_G264320.1</name>
</gene>
<feature type="compositionally biased region" description="Polar residues" evidence="1">
    <location>
        <begin position="1"/>
        <end position="14"/>
    </location>
</feature>
<feature type="region of interest" description="Disordered" evidence="1">
    <location>
        <begin position="1"/>
        <end position="40"/>
    </location>
</feature>
<feature type="compositionally biased region" description="Polar residues" evidence="1">
    <location>
        <begin position="31"/>
        <end position="40"/>
    </location>
</feature>